<feature type="domain" description="VapC50 C-terminal" evidence="2">
    <location>
        <begin position="133"/>
        <end position="184"/>
    </location>
</feature>
<dbReference type="InterPro" id="IPR029060">
    <property type="entry name" value="PIN-like_dom_sf"/>
</dbReference>
<dbReference type="STRING" id="573065.Astex_2249"/>
<dbReference type="eggNOG" id="COG1569">
    <property type="taxonomic scope" value="Bacteria"/>
</dbReference>
<dbReference type="SUPFAM" id="SSF88723">
    <property type="entry name" value="PIN domain-like"/>
    <property type="match status" value="1"/>
</dbReference>
<dbReference type="OrthoDB" id="211933at2"/>
<dbReference type="KEGG" id="aex:Astex_2249"/>
<organism evidence="3 4">
    <name type="scientific">Asticcacaulis excentricus (strain ATCC 15261 / DSM 4724 / KCTC 12464 / NCIMB 9791 / VKM B-1370 / CB 48)</name>
    <dbReference type="NCBI Taxonomy" id="573065"/>
    <lineage>
        <taxon>Bacteria</taxon>
        <taxon>Pseudomonadati</taxon>
        <taxon>Pseudomonadota</taxon>
        <taxon>Alphaproteobacteria</taxon>
        <taxon>Caulobacterales</taxon>
        <taxon>Caulobacteraceae</taxon>
        <taxon>Asticcacaulis</taxon>
    </lineage>
</organism>
<dbReference type="Proteomes" id="UP000001492">
    <property type="component" value="Chromosome 1"/>
</dbReference>
<evidence type="ECO:0000259" key="2">
    <source>
        <dbReference type="Pfam" id="PF26343"/>
    </source>
</evidence>
<reference evidence="4" key="1">
    <citation type="submission" date="2010-12" db="EMBL/GenBank/DDBJ databases">
        <title>Complete sequence of chromosome 1 of Asticcacaulis excentricus CB 48.</title>
        <authorList>
            <consortium name="US DOE Joint Genome Institute"/>
            <person name="Lucas S."/>
            <person name="Copeland A."/>
            <person name="Lapidus A."/>
            <person name="Cheng J.-F."/>
            <person name="Bruce D."/>
            <person name="Goodwin L."/>
            <person name="Pitluck S."/>
            <person name="Teshima H."/>
            <person name="Davenport K."/>
            <person name="Detter J.C."/>
            <person name="Han C."/>
            <person name="Tapia R."/>
            <person name="Land M."/>
            <person name="Hauser L."/>
            <person name="Jeffries C."/>
            <person name="Kyrpides N."/>
            <person name="Ivanova N."/>
            <person name="Ovchinnikova G."/>
            <person name="Brun Y.V."/>
            <person name="Woyke T."/>
        </authorList>
    </citation>
    <scope>NUCLEOTIDE SEQUENCE [LARGE SCALE GENOMIC DNA]</scope>
    <source>
        <strain evidence="4">ATCC 15261 / DSM 4724 / KCTC 12464 / NCIMB 9791 / VKM B-1370 / CB 48</strain>
    </source>
</reference>
<gene>
    <name evidence="3" type="ordered locus">Astex_2249</name>
</gene>
<dbReference type="InterPro" id="IPR058652">
    <property type="entry name" value="VapC50_C"/>
</dbReference>
<dbReference type="InterPro" id="IPR002716">
    <property type="entry name" value="PIN_dom"/>
</dbReference>
<keyword evidence="4" id="KW-1185">Reference proteome</keyword>
<evidence type="ECO:0000259" key="1">
    <source>
        <dbReference type="Pfam" id="PF13470"/>
    </source>
</evidence>
<dbReference type="InterPro" id="IPR002850">
    <property type="entry name" value="PIN_toxin-like"/>
</dbReference>
<accession>E8RMM3</accession>
<evidence type="ECO:0008006" key="5">
    <source>
        <dbReference type="Google" id="ProtNLM"/>
    </source>
</evidence>
<dbReference type="Pfam" id="PF13470">
    <property type="entry name" value="PIN_3"/>
    <property type="match status" value="1"/>
</dbReference>
<evidence type="ECO:0000313" key="3">
    <source>
        <dbReference type="EMBL" id="ADU13904.1"/>
    </source>
</evidence>
<protein>
    <recommendedName>
        <fullName evidence="5">PIN domain-containing protein</fullName>
    </recommendedName>
</protein>
<feature type="domain" description="PIN" evidence="1">
    <location>
        <begin position="10"/>
        <end position="114"/>
    </location>
</feature>
<dbReference type="EMBL" id="CP002395">
    <property type="protein sequence ID" value="ADU13904.1"/>
    <property type="molecule type" value="Genomic_DNA"/>
</dbReference>
<dbReference type="PANTHER" id="PTHR34610">
    <property type="entry name" value="SSL7007 PROTEIN"/>
    <property type="match status" value="1"/>
</dbReference>
<name>E8RMM3_ASTEC</name>
<dbReference type="PANTHER" id="PTHR34610:SF3">
    <property type="entry name" value="SSL7007 PROTEIN"/>
    <property type="match status" value="1"/>
</dbReference>
<sequence>MSDRADPFSIVIDANVLAGALTRNIVLSFAEAGFFRPYWSTRILDECEKYIAEKTESGENAKRQRGRIEAAFPESLVNGLAEIENGLALPDPDDRHVLAAAIKAKAEVIVTENMKDFPADQLVQHDIEVIALDDFVADILDLAGPEAVGTLRVMRERFNNPEITADGLILKLETLNMANTANFLSSFRDLL</sequence>
<proteinExistence type="predicted"/>
<dbReference type="AlphaFoldDB" id="E8RMM3"/>
<dbReference type="Pfam" id="PF26343">
    <property type="entry name" value="VapC50_C"/>
    <property type="match status" value="1"/>
</dbReference>
<dbReference type="HOGENOM" id="CLU_096418_0_1_5"/>
<dbReference type="RefSeq" id="WP_013479732.1">
    <property type="nucleotide sequence ID" value="NC_014816.1"/>
</dbReference>
<evidence type="ECO:0000313" key="4">
    <source>
        <dbReference type="Proteomes" id="UP000001492"/>
    </source>
</evidence>